<name>A0ACC1TUU3_9AGAR</name>
<evidence type="ECO:0000313" key="2">
    <source>
        <dbReference type="Proteomes" id="UP001163835"/>
    </source>
</evidence>
<proteinExistence type="predicted"/>
<sequence>TGHCFQIRGTTHLHAVVNPDTVQVFGRWKSSAFLKYWRNLESLASLHLHRHHSQQSHYSKLSTKNITCRHHCTTNRNWLINICLT</sequence>
<dbReference type="EMBL" id="MU795214">
    <property type="protein sequence ID" value="KAJ3808550.1"/>
    <property type="molecule type" value="Genomic_DNA"/>
</dbReference>
<keyword evidence="2" id="KW-1185">Reference proteome</keyword>
<organism evidence="1 2">
    <name type="scientific">Lentinula aff. lateritia</name>
    <dbReference type="NCBI Taxonomy" id="2804960"/>
    <lineage>
        <taxon>Eukaryota</taxon>
        <taxon>Fungi</taxon>
        <taxon>Dikarya</taxon>
        <taxon>Basidiomycota</taxon>
        <taxon>Agaricomycotina</taxon>
        <taxon>Agaricomycetes</taxon>
        <taxon>Agaricomycetidae</taxon>
        <taxon>Agaricales</taxon>
        <taxon>Marasmiineae</taxon>
        <taxon>Omphalotaceae</taxon>
        <taxon>Lentinula</taxon>
    </lineage>
</organism>
<evidence type="ECO:0000313" key="1">
    <source>
        <dbReference type="EMBL" id="KAJ3808550.1"/>
    </source>
</evidence>
<feature type="non-terminal residue" evidence="1">
    <location>
        <position position="1"/>
    </location>
</feature>
<accession>A0ACC1TUU3</accession>
<gene>
    <name evidence="1" type="ORF">F5876DRAFT_45771</name>
</gene>
<dbReference type="Proteomes" id="UP001163835">
    <property type="component" value="Unassembled WGS sequence"/>
</dbReference>
<reference evidence="1" key="1">
    <citation type="submission" date="2022-09" db="EMBL/GenBank/DDBJ databases">
        <title>A Global Phylogenomic Analysis of the Shiitake Genus Lentinula.</title>
        <authorList>
            <consortium name="DOE Joint Genome Institute"/>
            <person name="Sierra-Patev S."/>
            <person name="Min B."/>
            <person name="Naranjo-Ortiz M."/>
            <person name="Looney B."/>
            <person name="Konkel Z."/>
            <person name="Slot J.C."/>
            <person name="Sakamoto Y."/>
            <person name="Steenwyk J.L."/>
            <person name="Rokas A."/>
            <person name="Carro J."/>
            <person name="Camarero S."/>
            <person name="Ferreira P."/>
            <person name="Molpeceres G."/>
            <person name="Ruiz-Duenas F.J."/>
            <person name="Serrano A."/>
            <person name="Henrissat B."/>
            <person name="Drula E."/>
            <person name="Hughes K.W."/>
            <person name="Mata J.L."/>
            <person name="Ishikawa N.K."/>
            <person name="Vargas-Isla R."/>
            <person name="Ushijima S."/>
            <person name="Smith C.A."/>
            <person name="Ahrendt S."/>
            <person name="Andreopoulos W."/>
            <person name="He G."/>
            <person name="Labutti K."/>
            <person name="Lipzen A."/>
            <person name="Ng V."/>
            <person name="Riley R."/>
            <person name="Sandor L."/>
            <person name="Barry K."/>
            <person name="Martinez A.T."/>
            <person name="Xiao Y."/>
            <person name="Gibbons J.G."/>
            <person name="Terashima K."/>
            <person name="Grigoriev I.V."/>
            <person name="Hibbett D.S."/>
        </authorList>
    </citation>
    <scope>NUCLEOTIDE SEQUENCE</scope>
    <source>
        <strain evidence="1">TMI1499</strain>
    </source>
</reference>
<protein>
    <submittedName>
        <fullName evidence="1">Uncharacterized protein</fullName>
    </submittedName>
</protein>
<comment type="caution">
    <text evidence="1">The sequence shown here is derived from an EMBL/GenBank/DDBJ whole genome shotgun (WGS) entry which is preliminary data.</text>
</comment>